<dbReference type="PANTHER" id="PTHR43592">
    <property type="entry name" value="CAAX AMINO TERMINAL PROTEASE"/>
    <property type="match status" value="1"/>
</dbReference>
<evidence type="ECO:0000256" key="2">
    <source>
        <dbReference type="SAM" id="Phobius"/>
    </source>
</evidence>
<sequence>MGPPKLGNIFQPSLSTIARRRLRRGDRSSALMIHSGCGRMFRPQVSIGIAVAIALLPTAALGFSSWSVTDLPRLASPASRLHCLTRSTTRIHGFGTNRPSNSQYSNGILGRSRAELPALYSLKFDIDLTLPDGDAKSGDDGEPASREVDGPTSLRSDVTNILRLVATQGLLIPLSLALARAFGVANYGLGAGFSVNPAAILQGLQYCVPLFGLAGIMRVIEPYSPALQGVTKATERTVLFVMGKKRRLGFALAFSILLGLCAGVGEELLFRGVFQTLLSTKLGSSNSALCISGVVFGLLHAVTPLYALLAGAASVFFGYIYITTGNLAIPMVAHTIYDVGALIWAHWDGENNSF</sequence>
<dbReference type="AlphaFoldDB" id="K0TIM6"/>
<organism evidence="4 5">
    <name type="scientific">Thalassiosira oceanica</name>
    <name type="common">Marine diatom</name>
    <dbReference type="NCBI Taxonomy" id="159749"/>
    <lineage>
        <taxon>Eukaryota</taxon>
        <taxon>Sar</taxon>
        <taxon>Stramenopiles</taxon>
        <taxon>Ochrophyta</taxon>
        <taxon>Bacillariophyta</taxon>
        <taxon>Coscinodiscophyceae</taxon>
        <taxon>Thalassiosirophycidae</taxon>
        <taxon>Thalassiosirales</taxon>
        <taxon>Thalassiosiraceae</taxon>
        <taxon>Thalassiosira</taxon>
    </lineage>
</organism>
<feature type="compositionally biased region" description="Basic and acidic residues" evidence="1">
    <location>
        <begin position="133"/>
        <end position="149"/>
    </location>
</feature>
<keyword evidence="5" id="KW-1185">Reference proteome</keyword>
<evidence type="ECO:0000313" key="4">
    <source>
        <dbReference type="EMBL" id="EJK73636.1"/>
    </source>
</evidence>
<comment type="caution">
    <text evidence="4">The sequence shown here is derived from an EMBL/GenBank/DDBJ whole genome shotgun (WGS) entry which is preliminary data.</text>
</comment>
<feature type="transmembrane region" description="Helical" evidence="2">
    <location>
        <begin position="248"/>
        <end position="270"/>
    </location>
</feature>
<dbReference type="GO" id="GO:0080120">
    <property type="term" value="P:CAAX-box protein maturation"/>
    <property type="evidence" value="ECO:0007669"/>
    <property type="project" value="UniProtKB-ARBA"/>
</dbReference>
<dbReference type="eggNOG" id="ENOG502SBFQ">
    <property type="taxonomic scope" value="Eukaryota"/>
</dbReference>
<feature type="domain" description="CAAX prenyl protease 2/Lysostaphin resistance protein A-like" evidence="3">
    <location>
        <begin position="251"/>
        <end position="339"/>
    </location>
</feature>
<dbReference type="EMBL" id="AGNL01004338">
    <property type="protein sequence ID" value="EJK73636.1"/>
    <property type="molecule type" value="Genomic_DNA"/>
</dbReference>
<dbReference type="OrthoDB" id="496858at2759"/>
<proteinExistence type="predicted"/>
<protein>
    <recommendedName>
        <fullName evidence="3">CAAX prenyl protease 2/Lysostaphin resistance protein A-like domain-containing protein</fullName>
    </recommendedName>
</protein>
<dbReference type="Proteomes" id="UP000266841">
    <property type="component" value="Unassembled WGS sequence"/>
</dbReference>
<keyword evidence="2" id="KW-0472">Membrane</keyword>
<feature type="region of interest" description="Disordered" evidence="1">
    <location>
        <begin position="133"/>
        <end position="152"/>
    </location>
</feature>
<accession>K0TIM6</accession>
<dbReference type="GO" id="GO:0004175">
    <property type="term" value="F:endopeptidase activity"/>
    <property type="evidence" value="ECO:0007669"/>
    <property type="project" value="UniProtKB-ARBA"/>
</dbReference>
<dbReference type="PANTHER" id="PTHR43592:SF15">
    <property type="entry name" value="CAAX AMINO TERMINAL PROTEASE FAMILY PROTEIN"/>
    <property type="match status" value="1"/>
</dbReference>
<feature type="transmembrane region" description="Helical" evidence="2">
    <location>
        <begin position="282"/>
        <end position="299"/>
    </location>
</feature>
<gene>
    <name evidence="4" type="ORF">THAOC_04730</name>
</gene>
<evidence type="ECO:0000313" key="5">
    <source>
        <dbReference type="Proteomes" id="UP000266841"/>
    </source>
</evidence>
<evidence type="ECO:0000256" key="1">
    <source>
        <dbReference type="SAM" id="MobiDB-lite"/>
    </source>
</evidence>
<name>K0TIM6_THAOC</name>
<dbReference type="InterPro" id="IPR003675">
    <property type="entry name" value="Rce1/LyrA-like_dom"/>
</dbReference>
<keyword evidence="2" id="KW-1133">Transmembrane helix</keyword>
<evidence type="ECO:0000259" key="3">
    <source>
        <dbReference type="Pfam" id="PF02517"/>
    </source>
</evidence>
<keyword evidence="2" id="KW-0812">Transmembrane</keyword>
<reference evidence="4 5" key="1">
    <citation type="journal article" date="2012" name="Genome Biol.">
        <title>Genome and low-iron response of an oceanic diatom adapted to chronic iron limitation.</title>
        <authorList>
            <person name="Lommer M."/>
            <person name="Specht M."/>
            <person name="Roy A.S."/>
            <person name="Kraemer L."/>
            <person name="Andreson R."/>
            <person name="Gutowska M.A."/>
            <person name="Wolf J."/>
            <person name="Bergner S.V."/>
            <person name="Schilhabel M.B."/>
            <person name="Klostermeier U.C."/>
            <person name="Beiko R.G."/>
            <person name="Rosenstiel P."/>
            <person name="Hippler M."/>
            <person name="Laroche J."/>
        </authorList>
    </citation>
    <scope>NUCLEOTIDE SEQUENCE [LARGE SCALE GENOMIC DNA]</scope>
    <source>
        <strain evidence="4 5">CCMP1005</strain>
    </source>
</reference>
<dbReference type="Pfam" id="PF02517">
    <property type="entry name" value="Rce1-like"/>
    <property type="match status" value="1"/>
</dbReference>